<protein>
    <submittedName>
        <fullName evidence="4">DDE_Tnp_1_7 domain-containing protein</fullName>
    </submittedName>
</protein>
<accession>A0A7E4VQK8</accession>
<dbReference type="Proteomes" id="UP000492821">
    <property type="component" value="Unassembled WGS sequence"/>
</dbReference>
<dbReference type="WBParaSite" id="Pan_g23996.t1">
    <property type="protein sequence ID" value="Pan_g23996.t1"/>
    <property type="gene ID" value="Pan_g23996"/>
</dbReference>
<keyword evidence="3" id="KW-1185">Reference proteome</keyword>
<feature type="compositionally biased region" description="Polar residues" evidence="1">
    <location>
        <begin position="1"/>
        <end position="11"/>
    </location>
</feature>
<evidence type="ECO:0000313" key="3">
    <source>
        <dbReference type="Proteomes" id="UP000492821"/>
    </source>
</evidence>
<feature type="compositionally biased region" description="Acidic residues" evidence="1">
    <location>
        <begin position="17"/>
        <end position="31"/>
    </location>
</feature>
<feature type="region of interest" description="Disordered" evidence="1">
    <location>
        <begin position="53"/>
        <end position="72"/>
    </location>
</feature>
<dbReference type="AlphaFoldDB" id="A0A7E4VQK8"/>
<evidence type="ECO:0000256" key="1">
    <source>
        <dbReference type="SAM" id="MobiDB-lite"/>
    </source>
</evidence>
<feature type="transmembrane region" description="Helical" evidence="2">
    <location>
        <begin position="150"/>
        <end position="169"/>
    </location>
</feature>
<feature type="compositionally biased region" description="Acidic residues" evidence="1">
    <location>
        <begin position="57"/>
        <end position="72"/>
    </location>
</feature>
<organism evidence="3 4">
    <name type="scientific">Panagrellus redivivus</name>
    <name type="common">Microworm</name>
    <dbReference type="NCBI Taxonomy" id="6233"/>
    <lineage>
        <taxon>Eukaryota</taxon>
        <taxon>Metazoa</taxon>
        <taxon>Ecdysozoa</taxon>
        <taxon>Nematoda</taxon>
        <taxon>Chromadorea</taxon>
        <taxon>Rhabditida</taxon>
        <taxon>Tylenchina</taxon>
        <taxon>Panagrolaimomorpha</taxon>
        <taxon>Panagrolaimoidea</taxon>
        <taxon>Panagrolaimidae</taxon>
        <taxon>Panagrellus</taxon>
    </lineage>
</organism>
<keyword evidence="2" id="KW-1133">Transmembrane helix</keyword>
<sequence>MSNEASYVTSNHKADVDSSDEEEDYNDDDDNYSIVSDYAFDFYGSDGVESEYAFDYQEYDSDEDSDSDDGLEDEVVAEPKGNQVVDEAKEVVAEPKKVAQGPAKIRTVEDPWCRFKWPITSNGLRGNYTPAKSVKTFSDWKAVIMEDLQYRFMFFCICGPALFVIHCMLKMY</sequence>
<proteinExistence type="predicted"/>
<keyword evidence="2" id="KW-0472">Membrane</keyword>
<evidence type="ECO:0000313" key="4">
    <source>
        <dbReference type="WBParaSite" id="Pan_g23996.t1"/>
    </source>
</evidence>
<reference evidence="3" key="1">
    <citation type="journal article" date="2013" name="Genetics">
        <title>The draft genome and transcriptome of Panagrellus redivivus are shaped by the harsh demands of a free-living lifestyle.</title>
        <authorList>
            <person name="Srinivasan J."/>
            <person name="Dillman A.R."/>
            <person name="Macchietto M.G."/>
            <person name="Heikkinen L."/>
            <person name="Lakso M."/>
            <person name="Fracchia K.M."/>
            <person name="Antoshechkin I."/>
            <person name="Mortazavi A."/>
            <person name="Wong G."/>
            <person name="Sternberg P.W."/>
        </authorList>
    </citation>
    <scope>NUCLEOTIDE SEQUENCE [LARGE SCALE GENOMIC DNA]</scope>
    <source>
        <strain evidence="3">MT8872</strain>
    </source>
</reference>
<reference evidence="4" key="2">
    <citation type="submission" date="2020-10" db="UniProtKB">
        <authorList>
            <consortium name="WormBaseParasite"/>
        </authorList>
    </citation>
    <scope>IDENTIFICATION</scope>
</reference>
<keyword evidence="2" id="KW-0812">Transmembrane</keyword>
<name>A0A7E4VQK8_PANRE</name>
<feature type="region of interest" description="Disordered" evidence="1">
    <location>
        <begin position="1"/>
        <end position="31"/>
    </location>
</feature>
<evidence type="ECO:0000256" key="2">
    <source>
        <dbReference type="SAM" id="Phobius"/>
    </source>
</evidence>